<proteinExistence type="predicted"/>
<accession>A0A266QEN5</accession>
<evidence type="ECO:0000313" key="2">
    <source>
        <dbReference type="EMBL" id="OZY87809.1"/>
    </source>
</evidence>
<name>A0A266QEN5_9GAMM</name>
<dbReference type="RefSeq" id="WP_094985138.1">
    <property type="nucleotide sequence ID" value="NZ_NHNI01000001.1"/>
</dbReference>
<evidence type="ECO:0000256" key="1">
    <source>
        <dbReference type="SAM" id="Phobius"/>
    </source>
</evidence>
<protein>
    <submittedName>
        <fullName evidence="2">Uncharacterized protein</fullName>
    </submittedName>
</protein>
<reference evidence="3" key="1">
    <citation type="submission" date="2017-05" db="EMBL/GenBank/DDBJ databases">
        <authorList>
            <person name="Barney B.M."/>
        </authorList>
    </citation>
    <scope>NUCLEOTIDE SEQUENCE [LARGE SCALE GENOMIC DNA]</scope>
    <source>
        <strain evidence="3">PSBB022</strain>
    </source>
</reference>
<keyword evidence="1" id="KW-0812">Transmembrane</keyword>
<keyword evidence="3" id="KW-1185">Reference proteome</keyword>
<feature type="transmembrane region" description="Helical" evidence="1">
    <location>
        <begin position="6"/>
        <end position="25"/>
    </location>
</feature>
<gene>
    <name evidence="2" type="ORF">CBP51_12875</name>
</gene>
<dbReference type="AlphaFoldDB" id="A0A266QEN5"/>
<dbReference type="Proteomes" id="UP000216101">
    <property type="component" value="Unassembled WGS sequence"/>
</dbReference>
<dbReference type="EMBL" id="NHNI01000001">
    <property type="protein sequence ID" value="OZY87809.1"/>
    <property type="molecule type" value="Genomic_DNA"/>
</dbReference>
<keyword evidence="1" id="KW-0472">Membrane</keyword>
<sequence>MGFSKIASMIAVTVMLTVFITFTATKKYLAIQESSAHTCADEPISLAASLIVEPHALAKPVSHPPVIAEDKNLIANQVVASVPQAQKVADMDALIKEREAQQQHIDAFRKFVAADHKKPVVDEANLRYEAEAVDYQWATVQEGKLLSAFTDSASLAAYVPSHMSCRSATCKITIPSQDDASADAAYHAVWQSLIKQNPVSNDTITYFRNQEKGEVVMYISSQGNSIFQ</sequence>
<comment type="caution">
    <text evidence="2">The sequence shown here is derived from an EMBL/GenBank/DDBJ whole genome shotgun (WGS) entry which is preliminary data.</text>
</comment>
<keyword evidence="1" id="KW-1133">Transmembrane helix</keyword>
<evidence type="ECO:0000313" key="3">
    <source>
        <dbReference type="Proteomes" id="UP000216101"/>
    </source>
</evidence>
<organism evidence="2 3">
    <name type="scientific">Cellvibrio mixtus</name>
    <dbReference type="NCBI Taxonomy" id="39650"/>
    <lineage>
        <taxon>Bacteria</taxon>
        <taxon>Pseudomonadati</taxon>
        <taxon>Pseudomonadota</taxon>
        <taxon>Gammaproteobacteria</taxon>
        <taxon>Cellvibrionales</taxon>
        <taxon>Cellvibrionaceae</taxon>
        <taxon>Cellvibrio</taxon>
    </lineage>
</organism>